<dbReference type="CDD" id="cd00167">
    <property type="entry name" value="SANT"/>
    <property type="match status" value="1"/>
</dbReference>
<feature type="domain" description="HTH myb-type" evidence="6">
    <location>
        <begin position="63"/>
        <end position="115"/>
    </location>
</feature>
<keyword evidence="2" id="KW-0804">Transcription</keyword>
<evidence type="ECO:0000259" key="5">
    <source>
        <dbReference type="PROSITE" id="PS50090"/>
    </source>
</evidence>
<feature type="compositionally biased region" description="Basic and acidic residues" evidence="4">
    <location>
        <begin position="114"/>
        <end position="124"/>
    </location>
</feature>
<feature type="region of interest" description="Disordered" evidence="4">
    <location>
        <begin position="1"/>
        <end position="50"/>
    </location>
</feature>
<accession>A0A5J4YW70</accession>
<dbReference type="PANTHER" id="PTHR12802">
    <property type="entry name" value="SWI/SNF COMPLEX-RELATED"/>
    <property type="match status" value="1"/>
</dbReference>
<dbReference type="SMART" id="SM00717">
    <property type="entry name" value="SANT"/>
    <property type="match status" value="1"/>
</dbReference>
<dbReference type="AlphaFoldDB" id="A0A5J4YW70"/>
<dbReference type="OrthoDB" id="118550at2759"/>
<sequence>MSDMQVPVKVEAVQVTQRSGRGPSKKERAPNGAAATTAAGRSFSTASCAGSAAGRVRKPYVLTKKREYWSDAEHARFVAALQKHGREWKAIENEVGTKSAVQIRSHAQKFFLRLERNSVPEERPQVPPPRPRKRASSGSSPVPSMKRAPVTRECASGAEQVVPGYTEPYSDRDASKPARVPEPRDETLIKEHFSLLLTAGLVLEEQQQLKRGVTARKEASQVLSQESGVSSKVSSREPDVMSLPLKQTQMSGFGDFMHGFQYKRPSMMSFVSNDEDDAMNLDQVVPQE</sequence>
<dbReference type="Pfam" id="PF00249">
    <property type="entry name" value="Myb_DNA-binding"/>
    <property type="match status" value="1"/>
</dbReference>
<feature type="region of interest" description="Disordered" evidence="4">
    <location>
        <begin position="114"/>
        <end position="182"/>
    </location>
</feature>
<dbReference type="Proteomes" id="UP000324585">
    <property type="component" value="Unassembled WGS sequence"/>
</dbReference>
<protein>
    <submittedName>
        <fullName evidence="7">Protein REVEILLE 8</fullName>
    </submittedName>
</protein>
<feature type="compositionally biased region" description="Low complexity" evidence="4">
    <location>
        <begin position="33"/>
        <end position="47"/>
    </location>
</feature>
<keyword evidence="1" id="KW-0805">Transcription regulation</keyword>
<evidence type="ECO:0000256" key="1">
    <source>
        <dbReference type="ARBA" id="ARBA00023015"/>
    </source>
</evidence>
<evidence type="ECO:0000313" key="7">
    <source>
        <dbReference type="EMBL" id="KAA8495789.1"/>
    </source>
</evidence>
<dbReference type="EMBL" id="VRMN01000003">
    <property type="protein sequence ID" value="KAA8495789.1"/>
    <property type="molecule type" value="Genomic_DNA"/>
</dbReference>
<proteinExistence type="predicted"/>
<keyword evidence="8" id="KW-1185">Reference proteome</keyword>
<dbReference type="InterPro" id="IPR017930">
    <property type="entry name" value="Myb_dom"/>
</dbReference>
<dbReference type="SUPFAM" id="SSF46689">
    <property type="entry name" value="Homeodomain-like"/>
    <property type="match status" value="1"/>
</dbReference>
<dbReference type="InterPro" id="IPR006447">
    <property type="entry name" value="Myb_dom_plants"/>
</dbReference>
<evidence type="ECO:0000256" key="4">
    <source>
        <dbReference type="SAM" id="MobiDB-lite"/>
    </source>
</evidence>
<evidence type="ECO:0000259" key="6">
    <source>
        <dbReference type="PROSITE" id="PS51294"/>
    </source>
</evidence>
<dbReference type="Gene3D" id="1.10.10.60">
    <property type="entry name" value="Homeodomain-like"/>
    <property type="match status" value="1"/>
</dbReference>
<gene>
    <name evidence="7" type="ORF">FVE85_1944</name>
</gene>
<evidence type="ECO:0000256" key="3">
    <source>
        <dbReference type="ARBA" id="ARBA00023242"/>
    </source>
</evidence>
<feature type="domain" description="Myb-like" evidence="5">
    <location>
        <begin position="65"/>
        <end position="111"/>
    </location>
</feature>
<keyword evidence="3" id="KW-0539">Nucleus</keyword>
<dbReference type="InterPro" id="IPR009057">
    <property type="entry name" value="Homeodomain-like_sf"/>
</dbReference>
<dbReference type="InterPro" id="IPR001005">
    <property type="entry name" value="SANT/Myb"/>
</dbReference>
<organism evidence="7 8">
    <name type="scientific">Porphyridium purpureum</name>
    <name type="common">Red alga</name>
    <name type="synonym">Porphyridium cruentum</name>
    <dbReference type="NCBI Taxonomy" id="35688"/>
    <lineage>
        <taxon>Eukaryota</taxon>
        <taxon>Rhodophyta</taxon>
        <taxon>Bangiophyceae</taxon>
        <taxon>Porphyridiales</taxon>
        <taxon>Porphyridiaceae</taxon>
        <taxon>Porphyridium</taxon>
    </lineage>
</organism>
<evidence type="ECO:0000313" key="8">
    <source>
        <dbReference type="Proteomes" id="UP000324585"/>
    </source>
</evidence>
<dbReference type="PROSITE" id="PS51294">
    <property type="entry name" value="HTH_MYB"/>
    <property type="match status" value="1"/>
</dbReference>
<reference evidence="8" key="1">
    <citation type="journal article" date="2019" name="Nat. Commun.">
        <title>Expansion of phycobilisome linker gene families in mesophilic red algae.</title>
        <authorList>
            <person name="Lee J."/>
            <person name="Kim D."/>
            <person name="Bhattacharya D."/>
            <person name="Yoon H.S."/>
        </authorList>
    </citation>
    <scope>NUCLEOTIDE SEQUENCE [LARGE SCALE GENOMIC DNA]</scope>
    <source>
        <strain evidence="8">CCMP 1328</strain>
    </source>
</reference>
<dbReference type="PANTHER" id="PTHR12802:SF155">
    <property type="entry name" value="DEUBIQUITINASE MYSM1"/>
    <property type="match status" value="1"/>
</dbReference>
<feature type="compositionally biased region" description="Basic and acidic residues" evidence="4">
    <location>
        <begin position="169"/>
        <end position="182"/>
    </location>
</feature>
<name>A0A5J4YW70_PORPP</name>
<dbReference type="GO" id="GO:0003677">
    <property type="term" value="F:DNA binding"/>
    <property type="evidence" value="ECO:0007669"/>
    <property type="project" value="InterPro"/>
</dbReference>
<dbReference type="NCBIfam" id="TIGR01557">
    <property type="entry name" value="myb_SHAQKYF"/>
    <property type="match status" value="1"/>
</dbReference>
<evidence type="ECO:0000256" key="2">
    <source>
        <dbReference type="ARBA" id="ARBA00023163"/>
    </source>
</evidence>
<dbReference type="PROSITE" id="PS50090">
    <property type="entry name" value="MYB_LIKE"/>
    <property type="match status" value="1"/>
</dbReference>
<comment type="caution">
    <text evidence="7">The sequence shown here is derived from an EMBL/GenBank/DDBJ whole genome shotgun (WGS) entry which is preliminary data.</text>
</comment>